<dbReference type="Proteomes" id="UP000675664">
    <property type="component" value="Unassembled WGS sequence"/>
</dbReference>
<reference evidence="1" key="1">
    <citation type="submission" date="2021-04" db="EMBL/GenBank/DDBJ databases">
        <title>Sinoanaerobacter chloroacetimidivorans sp. nov., an obligate anaerobic bacterium isolated from anaerobic sludge.</title>
        <authorList>
            <person name="Bao Y."/>
        </authorList>
    </citation>
    <scope>NUCLEOTIDE SEQUENCE</scope>
    <source>
        <strain evidence="1">BAD-6</strain>
    </source>
</reference>
<dbReference type="RefSeq" id="WP_227019487.1">
    <property type="nucleotide sequence ID" value="NZ_JAGSND010000012.1"/>
</dbReference>
<dbReference type="EMBL" id="JAGSND010000012">
    <property type="protein sequence ID" value="MBR0599355.1"/>
    <property type="molecule type" value="Genomic_DNA"/>
</dbReference>
<protein>
    <submittedName>
        <fullName evidence="1">Uncharacterized protein</fullName>
    </submittedName>
</protein>
<comment type="caution">
    <text evidence="1">The sequence shown here is derived from an EMBL/GenBank/DDBJ whole genome shotgun (WGS) entry which is preliminary data.</text>
</comment>
<gene>
    <name evidence="1" type="ORF">KCX82_15820</name>
</gene>
<sequence>MIKSKMILNSYGIEDAKNILLHTDPKINIIGADRVFYPYVWIQYSLFVGKGRLSKLNKTYDCIIDGVSGSTYEGKGTPTMAAIEIEEKDALESQITMEKCREIGHDFVMKQFLGKAKLLMAPAIEVVKEVFFHKKFYIVHCLDDQERDYFIMVDAIDGGLSVLDCKK</sequence>
<keyword evidence="2" id="KW-1185">Reference proteome</keyword>
<organism evidence="1 2">
    <name type="scientific">Sinanaerobacter chloroacetimidivorans</name>
    <dbReference type="NCBI Taxonomy" id="2818044"/>
    <lineage>
        <taxon>Bacteria</taxon>
        <taxon>Bacillati</taxon>
        <taxon>Bacillota</taxon>
        <taxon>Clostridia</taxon>
        <taxon>Peptostreptococcales</taxon>
        <taxon>Anaerovoracaceae</taxon>
        <taxon>Sinanaerobacter</taxon>
    </lineage>
</organism>
<reference evidence="1" key="2">
    <citation type="submission" date="2021-04" db="EMBL/GenBank/DDBJ databases">
        <authorList>
            <person name="Liu J."/>
        </authorList>
    </citation>
    <scope>NUCLEOTIDE SEQUENCE</scope>
    <source>
        <strain evidence="1">BAD-6</strain>
    </source>
</reference>
<accession>A0A8J7W538</accession>
<evidence type="ECO:0000313" key="2">
    <source>
        <dbReference type="Proteomes" id="UP000675664"/>
    </source>
</evidence>
<evidence type="ECO:0000313" key="1">
    <source>
        <dbReference type="EMBL" id="MBR0599355.1"/>
    </source>
</evidence>
<dbReference type="AlphaFoldDB" id="A0A8J7W538"/>
<name>A0A8J7W538_9FIRM</name>
<proteinExistence type="predicted"/>